<feature type="transmembrane region" description="Helical" evidence="5">
    <location>
        <begin position="66"/>
        <end position="84"/>
    </location>
</feature>
<gene>
    <name evidence="6" type="ORF">SAMN05660971_02263</name>
</gene>
<dbReference type="Gene3D" id="1.20.1550.10">
    <property type="entry name" value="DsbB-like"/>
    <property type="match status" value="1"/>
</dbReference>
<evidence type="ECO:0000313" key="7">
    <source>
        <dbReference type="Proteomes" id="UP000184123"/>
    </source>
</evidence>
<protein>
    <submittedName>
        <fullName evidence="6">Disulfide bond formation protein DsbB</fullName>
    </submittedName>
</protein>
<evidence type="ECO:0000313" key="6">
    <source>
        <dbReference type="EMBL" id="SHM13237.1"/>
    </source>
</evidence>
<accession>A0A1M7GBB8</accession>
<evidence type="ECO:0000256" key="2">
    <source>
        <dbReference type="ARBA" id="ARBA00022692"/>
    </source>
</evidence>
<organism evidence="6 7">
    <name type="scientific">Halomonas cupida</name>
    <dbReference type="NCBI Taxonomy" id="44933"/>
    <lineage>
        <taxon>Bacteria</taxon>
        <taxon>Pseudomonadati</taxon>
        <taxon>Pseudomonadota</taxon>
        <taxon>Gammaproteobacteria</taxon>
        <taxon>Oceanospirillales</taxon>
        <taxon>Halomonadaceae</taxon>
        <taxon>Halomonas</taxon>
    </lineage>
</organism>
<dbReference type="GO" id="GO:0006457">
    <property type="term" value="P:protein folding"/>
    <property type="evidence" value="ECO:0007669"/>
    <property type="project" value="InterPro"/>
</dbReference>
<dbReference type="GO" id="GO:0016020">
    <property type="term" value="C:membrane"/>
    <property type="evidence" value="ECO:0007669"/>
    <property type="project" value="UniProtKB-SubCell"/>
</dbReference>
<proteinExistence type="predicted"/>
<dbReference type="GO" id="GO:0015035">
    <property type="term" value="F:protein-disulfide reductase activity"/>
    <property type="evidence" value="ECO:0007669"/>
    <property type="project" value="InterPro"/>
</dbReference>
<dbReference type="Pfam" id="PF02600">
    <property type="entry name" value="DsbB"/>
    <property type="match status" value="1"/>
</dbReference>
<name>A0A1M7GBB8_9GAMM</name>
<feature type="transmembrane region" description="Helical" evidence="5">
    <location>
        <begin position="40"/>
        <end position="59"/>
    </location>
</feature>
<evidence type="ECO:0000256" key="4">
    <source>
        <dbReference type="ARBA" id="ARBA00023136"/>
    </source>
</evidence>
<keyword evidence="3 5" id="KW-1133">Transmembrane helix</keyword>
<dbReference type="EMBL" id="FRCA01000005">
    <property type="protein sequence ID" value="SHM13237.1"/>
    <property type="molecule type" value="Genomic_DNA"/>
</dbReference>
<dbReference type="Proteomes" id="UP000184123">
    <property type="component" value="Unassembled WGS sequence"/>
</dbReference>
<reference evidence="6 7" key="1">
    <citation type="submission" date="2016-11" db="EMBL/GenBank/DDBJ databases">
        <authorList>
            <person name="Jaros S."/>
            <person name="Januszkiewicz K."/>
            <person name="Wedrychowicz H."/>
        </authorList>
    </citation>
    <scope>NUCLEOTIDE SEQUENCE [LARGE SCALE GENOMIC DNA]</scope>
    <source>
        <strain evidence="6 7">DSM 4740</strain>
    </source>
</reference>
<dbReference type="STRING" id="44933.SAMN05660971_02263"/>
<evidence type="ECO:0000256" key="5">
    <source>
        <dbReference type="SAM" id="Phobius"/>
    </source>
</evidence>
<dbReference type="SUPFAM" id="SSF158442">
    <property type="entry name" value="DsbB-like"/>
    <property type="match status" value="1"/>
</dbReference>
<feature type="transmembrane region" description="Helical" evidence="5">
    <location>
        <begin position="104"/>
        <end position="125"/>
    </location>
</feature>
<feature type="transmembrane region" description="Helical" evidence="5">
    <location>
        <begin position="7"/>
        <end position="28"/>
    </location>
</feature>
<dbReference type="OrthoDB" id="3711263at2"/>
<dbReference type="RefSeq" id="WP_073435296.1">
    <property type="nucleotide sequence ID" value="NZ_BJXU01000053.1"/>
</dbReference>
<dbReference type="InterPro" id="IPR023380">
    <property type="entry name" value="DsbB-like_sf"/>
</dbReference>
<comment type="subcellular location">
    <subcellularLocation>
        <location evidence="1">Membrane</location>
        <topology evidence="1">Multi-pass membrane protein</topology>
    </subcellularLocation>
</comment>
<dbReference type="InterPro" id="IPR003752">
    <property type="entry name" value="DiS_bond_form_DsbB/BdbC"/>
</dbReference>
<keyword evidence="4 5" id="KW-0472">Membrane</keyword>
<keyword evidence="2 5" id="KW-0812">Transmembrane</keyword>
<dbReference type="AlphaFoldDB" id="A0A1M7GBB8"/>
<evidence type="ECO:0000256" key="3">
    <source>
        <dbReference type="ARBA" id="ARBA00022989"/>
    </source>
</evidence>
<sequence>MNQSRITMLNILGMVGMAVVLLIGLIAQVTLNELPCPLCLLQRAGFALVMFGFMLNVVYGIKQRHYGVVLLGAIFGAAAALRQISLHVIPGTPPYGSAILGYHYYTWSFILCSATILAVAILLLLRNEGEGEFRHRFGVAGKVACWFAMMVMALNVISTFIECGPFQCPDNPVSYWLLSII</sequence>
<evidence type="ECO:0000256" key="1">
    <source>
        <dbReference type="ARBA" id="ARBA00004141"/>
    </source>
</evidence>
<feature type="transmembrane region" description="Helical" evidence="5">
    <location>
        <begin position="137"/>
        <end position="161"/>
    </location>
</feature>